<protein>
    <submittedName>
        <fullName evidence="3">Uncharacterized protein</fullName>
    </submittedName>
</protein>
<feature type="compositionally biased region" description="Basic and acidic residues" evidence="1">
    <location>
        <begin position="70"/>
        <end position="80"/>
    </location>
</feature>
<feature type="region of interest" description="Disordered" evidence="1">
    <location>
        <begin position="60"/>
        <end position="90"/>
    </location>
</feature>
<dbReference type="Proteomes" id="UP000887565">
    <property type="component" value="Unplaced"/>
</dbReference>
<keyword evidence="2" id="KW-1185">Reference proteome</keyword>
<dbReference type="WBParaSite" id="nRc.2.0.1.t29601-RA">
    <property type="protein sequence ID" value="nRc.2.0.1.t29601-RA"/>
    <property type="gene ID" value="nRc.2.0.1.g29601"/>
</dbReference>
<organism evidence="2 3">
    <name type="scientific">Romanomermis culicivorax</name>
    <name type="common">Nematode worm</name>
    <dbReference type="NCBI Taxonomy" id="13658"/>
    <lineage>
        <taxon>Eukaryota</taxon>
        <taxon>Metazoa</taxon>
        <taxon>Ecdysozoa</taxon>
        <taxon>Nematoda</taxon>
        <taxon>Enoplea</taxon>
        <taxon>Dorylaimia</taxon>
        <taxon>Mermithida</taxon>
        <taxon>Mermithoidea</taxon>
        <taxon>Mermithidae</taxon>
        <taxon>Romanomermis</taxon>
    </lineage>
</organism>
<accession>A0A915JTK9</accession>
<reference evidence="3" key="1">
    <citation type="submission" date="2022-11" db="UniProtKB">
        <authorList>
            <consortium name="WormBaseParasite"/>
        </authorList>
    </citation>
    <scope>IDENTIFICATION</scope>
</reference>
<feature type="compositionally biased region" description="Basic residues" evidence="1">
    <location>
        <begin position="81"/>
        <end position="90"/>
    </location>
</feature>
<evidence type="ECO:0000313" key="3">
    <source>
        <dbReference type="WBParaSite" id="nRc.2.0.1.t29601-RA"/>
    </source>
</evidence>
<name>A0A915JTK9_ROMCU</name>
<evidence type="ECO:0000313" key="2">
    <source>
        <dbReference type="Proteomes" id="UP000887565"/>
    </source>
</evidence>
<evidence type="ECO:0000256" key="1">
    <source>
        <dbReference type="SAM" id="MobiDB-lite"/>
    </source>
</evidence>
<sequence length="90" mass="10271">MGCVHDVDYAELLSPETGDPSQDQRSDVRRNGRLLFLVRGMVVIAEVLIQGQQSIRRANVNGHSNANTKAAEEIDQDHFMQRMRHEKLNR</sequence>
<dbReference type="AlphaFoldDB" id="A0A915JTK9"/>
<proteinExistence type="predicted"/>